<keyword evidence="2" id="KW-0067">ATP-binding</keyword>
<dbReference type="InterPro" id="IPR000432">
    <property type="entry name" value="DNA_mismatch_repair_MutS_C"/>
</dbReference>
<evidence type="ECO:0000259" key="4">
    <source>
        <dbReference type="SMART" id="SM00534"/>
    </source>
</evidence>
<dbReference type="GO" id="GO:0030983">
    <property type="term" value="F:mismatched DNA binding"/>
    <property type="evidence" value="ECO:0007669"/>
    <property type="project" value="InterPro"/>
</dbReference>
<evidence type="ECO:0000313" key="6">
    <source>
        <dbReference type="Proteomes" id="UP000008070"/>
    </source>
</evidence>
<dbReference type="RefSeq" id="WP_015822420.1">
    <property type="nucleotide sequence ID" value="NC_012988.1"/>
</dbReference>
<protein>
    <submittedName>
        <fullName evidence="5">DNA mismatch repair protein</fullName>
    </submittedName>
</protein>
<dbReference type="GeneID" id="72989537"/>
<dbReference type="GO" id="GO:0005524">
    <property type="term" value="F:ATP binding"/>
    <property type="evidence" value="ECO:0007669"/>
    <property type="project" value="UniProtKB-KW"/>
</dbReference>
<dbReference type="GO" id="GO:0005829">
    <property type="term" value="C:cytosol"/>
    <property type="evidence" value="ECO:0007669"/>
    <property type="project" value="TreeGrafter"/>
</dbReference>
<dbReference type="Proteomes" id="UP000008070">
    <property type="component" value="Chromosome"/>
</dbReference>
<gene>
    <name evidence="5" type="ORF">METD_I2576</name>
</gene>
<reference evidence="6" key="1">
    <citation type="journal article" date="2009" name="PLoS ONE">
        <title>Methylobacterium genome sequences: a reference blueprint to investigate microbial metabolism of C1 compounds from natural and industrial sources.</title>
        <authorList>
            <person name="Vuilleumier S."/>
            <person name="Chistoserdova L."/>
            <person name="Lee M.-C."/>
            <person name="Bringel F."/>
            <person name="Lajus A."/>
            <person name="Zhou Y."/>
            <person name="Gourion B."/>
            <person name="Barbe V."/>
            <person name="Chang J."/>
            <person name="Cruveiller S."/>
            <person name="Dossat C."/>
            <person name="Gillett W."/>
            <person name="Gruffaz C."/>
            <person name="Haugen E."/>
            <person name="Hourcade E."/>
            <person name="Levy R."/>
            <person name="Mangenot S."/>
            <person name="Muller E."/>
            <person name="Nadalig T."/>
            <person name="Pagni M."/>
            <person name="Penny C."/>
            <person name="Peyraud R."/>
            <person name="Robinson D.G."/>
            <person name="Roche D."/>
            <person name="Rouy Z."/>
            <person name="Saenampechek C."/>
            <person name="Salvignol G."/>
            <person name="Vallenet D."/>
            <person name="Wu Z."/>
            <person name="Marx C.J."/>
            <person name="Vorholt J.A."/>
            <person name="Olson M.V."/>
            <person name="Kaul R."/>
            <person name="Weissenbach J."/>
            <person name="Medigue C."/>
            <person name="Lidstrom M.E."/>
        </authorList>
    </citation>
    <scope>NUCLEOTIDE SEQUENCE [LARGE SCALE GENOMIC DNA]</scope>
    <source>
        <strain evidence="6">DSM 6343 / CIP 106787 / DM4</strain>
    </source>
</reference>
<evidence type="ECO:0000256" key="2">
    <source>
        <dbReference type="ARBA" id="ARBA00022840"/>
    </source>
</evidence>
<evidence type="ECO:0000256" key="1">
    <source>
        <dbReference type="ARBA" id="ARBA00022741"/>
    </source>
</evidence>
<dbReference type="HOGENOM" id="CLU_036487_0_0_5"/>
<proteinExistence type="predicted"/>
<accession>C7CAU6</accession>
<dbReference type="SMART" id="SM00534">
    <property type="entry name" value="MUTSac"/>
    <property type="match status" value="1"/>
</dbReference>
<dbReference type="PANTHER" id="PTHR11361">
    <property type="entry name" value="DNA MISMATCH REPAIR PROTEIN MUTS FAMILY MEMBER"/>
    <property type="match status" value="1"/>
</dbReference>
<dbReference type="AlphaFoldDB" id="C7CAU6"/>
<dbReference type="EMBL" id="FP103042">
    <property type="protein sequence ID" value="CAX24229.1"/>
    <property type="molecule type" value="Genomic_DNA"/>
</dbReference>
<dbReference type="SUPFAM" id="SSF52540">
    <property type="entry name" value="P-loop containing nucleoside triphosphate hydrolases"/>
    <property type="match status" value="1"/>
</dbReference>
<keyword evidence="1" id="KW-0547">Nucleotide-binding</keyword>
<organism evidence="5 6">
    <name type="scientific">Methylorubrum extorquens (strain DSM 6343 / CIP 106787 / DM4)</name>
    <name type="common">Methylobacterium extorquens</name>
    <dbReference type="NCBI Taxonomy" id="661410"/>
    <lineage>
        <taxon>Bacteria</taxon>
        <taxon>Pseudomonadati</taxon>
        <taxon>Pseudomonadota</taxon>
        <taxon>Alphaproteobacteria</taxon>
        <taxon>Hyphomicrobiales</taxon>
        <taxon>Methylobacteriaceae</taxon>
        <taxon>Methylorubrum</taxon>
    </lineage>
</organism>
<evidence type="ECO:0000313" key="5">
    <source>
        <dbReference type="EMBL" id="CAX24229.1"/>
    </source>
</evidence>
<dbReference type="PANTHER" id="PTHR11361:SF34">
    <property type="entry name" value="DNA MISMATCH REPAIR PROTEIN MSH1, MITOCHONDRIAL"/>
    <property type="match status" value="1"/>
</dbReference>
<dbReference type="Pfam" id="PF00488">
    <property type="entry name" value="MutS_V"/>
    <property type="match status" value="1"/>
</dbReference>
<dbReference type="GO" id="GO:0140664">
    <property type="term" value="F:ATP-dependent DNA damage sensor activity"/>
    <property type="evidence" value="ECO:0007669"/>
    <property type="project" value="InterPro"/>
</dbReference>
<feature type="domain" description="DNA mismatch repair proteins mutS family" evidence="4">
    <location>
        <begin position="330"/>
        <end position="503"/>
    </location>
</feature>
<dbReference type="GO" id="GO:0006298">
    <property type="term" value="P:mismatch repair"/>
    <property type="evidence" value="ECO:0007669"/>
    <property type="project" value="InterPro"/>
</dbReference>
<evidence type="ECO:0000256" key="3">
    <source>
        <dbReference type="ARBA" id="ARBA00023125"/>
    </source>
</evidence>
<dbReference type="KEGG" id="mdi:METDI2576"/>
<dbReference type="InterPro" id="IPR045076">
    <property type="entry name" value="MutS"/>
</dbReference>
<keyword evidence="3" id="KW-0238">DNA-binding</keyword>
<dbReference type="Gene3D" id="3.40.50.300">
    <property type="entry name" value="P-loop containing nucleotide triphosphate hydrolases"/>
    <property type="match status" value="1"/>
</dbReference>
<dbReference type="InterPro" id="IPR027417">
    <property type="entry name" value="P-loop_NTPase"/>
</dbReference>
<sequence length="511" mass="58329">MGFKSILYPRGGAPDLPETVPPPDCFPDLNLDLIVASATAGRDEYNLQPFYHSPPTDVETVHYRHEVMRDLEQDVIMGFVKAFSAKMRSMREQIATLGKLYYRFQKEAVFLDAIAFYCDAVSQLGKDLEAADLRSTGLLALRDHVRSYAQSASFSTLQRTMREIKRDLSRIEYSMLIRYTSVTVRKLGSEPDYSAAVQDTFDQFKQGAVKDYDFKLQDFFEINHIGAGILDFIARLYPSVFANLDRFFVDNQGYLEPTIGRWDREIQFYISYLDYIRPLQRGGLRFCYPALSSTSKAVKNKRTFDLALARKLVESSAPVVTNDFELNERERILVVSGPNQGGKTTFARTFGQLHYLGRLGCPVPGTDARLFFYDKLLTHFEKEEDIHNHRGKLEDDLVRIHDVLRQATSNSIVILNEIFTSTTLRDALFLGRRVLERLIELDLLCVCVTFMDELSSLGPQTVSLVSTVVPDNPAERTFRVVRRTADGRSYAMSIAEKYRVTYDSLKERLAS</sequence>
<name>C7CAU6_METED</name>